<gene>
    <name evidence="1" type="ORF">S03H2_53191</name>
</gene>
<name>X1HRK7_9ZZZZ</name>
<organism evidence="1">
    <name type="scientific">marine sediment metagenome</name>
    <dbReference type="NCBI Taxonomy" id="412755"/>
    <lineage>
        <taxon>unclassified sequences</taxon>
        <taxon>metagenomes</taxon>
        <taxon>ecological metagenomes</taxon>
    </lineage>
</organism>
<proteinExistence type="predicted"/>
<comment type="caution">
    <text evidence="1">The sequence shown here is derived from an EMBL/GenBank/DDBJ whole genome shotgun (WGS) entry which is preliminary data.</text>
</comment>
<protein>
    <recommendedName>
        <fullName evidence="2">Resolvase/invertase-type recombinase catalytic domain-containing protein</fullName>
    </recommendedName>
</protein>
<dbReference type="EMBL" id="BARU01033847">
    <property type="protein sequence ID" value="GAH72097.1"/>
    <property type="molecule type" value="Genomic_DNA"/>
</dbReference>
<dbReference type="Gene3D" id="1.10.287.2170">
    <property type="match status" value="1"/>
</dbReference>
<sequence length="62" mass="6954">MKNYLSEFGAKISYLNELGDKSPESEIVEDLVATIHSFSGKLYGLRSSKYKKKVAVKAKSIR</sequence>
<accession>X1HRK7</accession>
<evidence type="ECO:0008006" key="2">
    <source>
        <dbReference type="Google" id="ProtNLM"/>
    </source>
</evidence>
<reference evidence="1" key="1">
    <citation type="journal article" date="2014" name="Front. Microbiol.">
        <title>High frequency of phylogenetically diverse reductive dehalogenase-homologous genes in deep subseafloor sedimentary metagenomes.</title>
        <authorList>
            <person name="Kawai M."/>
            <person name="Futagami T."/>
            <person name="Toyoda A."/>
            <person name="Takaki Y."/>
            <person name="Nishi S."/>
            <person name="Hori S."/>
            <person name="Arai W."/>
            <person name="Tsubouchi T."/>
            <person name="Morono Y."/>
            <person name="Uchiyama I."/>
            <person name="Ito T."/>
            <person name="Fujiyama A."/>
            <person name="Inagaki F."/>
            <person name="Takami H."/>
        </authorList>
    </citation>
    <scope>NUCLEOTIDE SEQUENCE</scope>
    <source>
        <strain evidence="1">Expedition CK06-06</strain>
    </source>
</reference>
<dbReference type="AlphaFoldDB" id="X1HRK7"/>
<evidence type="ECO:0000313" key="1">
    <source>
        <dbReference type="EMBL" id="GAH72097.1"/>
    </source>
</evidence>